<feature type="non-terminal residue" evidence="2">
    <location>
        <position position="1"/>
    </location>
</feature>
<protein>
    <submittedName>
        <fullName evidence="2">Uncharacterized protein</fullName>
    </submittedName>
</protein>
<name>A0AAN6N1Q0_9PEZI</name>
<feature type="region of interest" description="Disordered" evidence="1">
    <location>
        <begin position="219"/>
        <end position="241"/>
    </location>
</feature>
<feature type="region of interest" description="Disordered" evidence="1">
    <location>
        <begin position="181"/>
        <end position="200"/>
    </location>
</feature>
<keyword evidence="3" id="KW-1185">Reference proteome</keyword>
<organism evidence="2 3">
    <name type="scientific">Diplogelasinospora grovesii</name>
    <dbReference type="NCBI Taxonomy" id="303347"/>
    <lineage>
        <taxon>Eukaryota</taxon>
        <taxon>Fungi</taxon>
        <taxon>Dikarya</taxon>
        <taxon>Ascomycota</taxon>
        <taxon>Pezizomycotina</taxon>
        <taxon>Sordariomycetes</taxon>
        <taxon>Sordariomycetidae</taxon>
        <taxon>Sordariales</taxon>
        <taxon>Diplogelasinosporaceae</taxon>
        <taxon>Diplogelasinospora</taxon>
    </lineage>
</organism>
<sequence>QENRLCRTNAPGEERELTNCFLAHPFSSELRLIDRLIYGFSPHEIPQGPRPIDWRDSPKARRSRMPHFLSRRISSTVQGPRQLEEYEDTAEGRIRSIGKFHAAIKNLDQDIRKNVHPGIPRGPRKLVMSTPPDTEPRRHRSIFDDRNVLRTVGPLGPRQPTLHTLPRTPCRWRWVAYTPTSDSSLQGPRPCEDRDHHSGMSKTKWRWPPFSCYRVASGNASPLGARQTTDPGDAGKTLNAPRGARLMAEEEKPWGEGCSRWERALGEVEESWKVQSLWGPRPPLENGGICRRFYQ</sequence>
<comment type="caution">
    <text evidence="2">The sequence shown here is derived from an EMBL/GenBank/DDBJ whole genome shotgun (WGS) entry which is preliminary data.</text>
</comment>
<dbReference type="EMBL" id="MU853850">
    <property type="protein sequence ID" value="KAK3937570.1"/>
    <property type="molecule type" value="Genomic_DNA"/>
</dbReference>
<dbReference type="AlphaFoldDB" id="A0AAN6N1Q0"/>
<evidence type="ECO:0000256" key="1">
    <source>
        <dbReference type="SAM" id="MobiDB-lite"/>
    </source>
</evidence>
<gene>
    <name evidence="2" type="ORF">QBC46DRAFT_443044</name>
</gene>
<proteinExistence type="predicted"/>
<feature type="region of interest" description="Disordered" evidence="1">
    <location>
        <begin position="114"/>
        <end position="139"/>
    </location>
</feature>
<evidence type="ECO:0000313" key="2">
    <source>
        <dbReference type="EMBL" id="KAK3937570.1"/>
    </source>
</evidence>
<evidence type="ECO:0000313" key="3">
    <source>
        <dbReference type="Proteomes" id="UP001303473"/>
    </source>
</evidence>
<reference evidence="3" key="1">
    <citation type="journal article" date="2023" name="Mol. Phylogenet. Evol.">
        <title>Genome-scale phylogeny and comparative genomics of the fungal order Sordariales.</title>
        <authorList>
            <person name="Hensen N."/>
            <person name="Bonometti L."/>
            <person name="Westerberg I."/>
            <person name="Brannstrom I.O."/>
            <person name="Guillou S."/>
            <person name="Cros-Aarteil S."/>
            <person name="Calhoun S."/>
            <person name="Haridas S."/>
            <person name="Kuo A."/>
            <person name="Mondo S."/>
            <person name="Pangilinan J."/>
            <person name="Riley R."/>
            <person name="LaButti K."/>
            <person name="Andreopoulos B."/>
            <person name="Lipzen A."/>
            <person name="Chen C."/>
            <person name="Yan M."/>
            <person name="Daum C."/>
            <person name="Ng V."/>
            <person name="Clum A."/>
            <person name="Steindorff A."/>
            <person name="Ohm R.A."/>
            <person name="Martin F."/>
            <person name="Silar P."/>
            <person name="Natvig D.O."/>
            <person name="Lalanne C."/>
            <person name="Gautier V."/>
            <person name="Ament-Velasquez S.L."/>
            <person name="Kruys A."/>
            <person name="Hutchinson M.I."/>
            <person name="Powell A.J."/>
            <person name="Barry K."/>
            <person name="Miller A.N."/>
            <person name="Grigoriev I.V."/>
            <person name="Debuchy R."/>
            <person name="Gladieux P."/>
            <person name="Hiltunen Thoren M."/>
            <person name="Johannesson H."/>
        </authorList>
    </citation>
    <scope>NUCLEOTIDE SEQUENCE [LARGE SCALE GENOMIC DNA]</scope>
    <source>
        <strain evidence="3">CBS 340.73</strain>
    </source>
</reference>
<dbReference type="Proteomes" id="UP001303473">
    <property type="component" value="Unassembled WGS sequence"/>
</dbReference>
<accession>A0AAN6N1Q0</accession>